<dbReference type="Proteomes" id="UP000740883">
    <property type="component" value="Unassembled WGS sequence"/>
</dbReference>
<dbReference type="EMBL" id="SBJO01001685">
    <property type="protein sequence ID" value="KAF9742480.1"/>
    <property type="molecule type" value="Genomic_DNA"/>
</dbReference>
<feature type="non-terminal residue" evidence="1">
    <location>
        <position position="107"/>
    </location>
</feature>
<sequence>MQDNNSINQVTSPSVLNNMATAINGMREFRGNPDEDATVWIRDVLLIARLSRASEEDTLRAIVMKLRDTACYEMHFPPTHINIFLNKYPYLIIYNMVENIENNLLSM</sequence>
<reference evidence="1 2" key="1">
    <citation type="journal article" date="2020" name="Genome Biol. Evol.">
        <title>Comparative genomics of strictly vertically transmitted, feminizing microsporidia endosymbionts of amphipod crustaceans.</title>
        <authorList>
            <person name="Cormier A."/>
            <person name="Chebbi M.A."/>
            <person name="Giraud I."/>
            <person name="Wattier R."/>
            <person name="Teixeira M."/>
            <person name="Gilbert C."/>
            <person name="Rigaud T."/>
            <person name="Cordaux R."/>
        </authorList>
    </citation>
    <scope>NUCLEOTIDE SEQUENCE [LARGE SCALE GENOMIC DNA]</scope>
    <source>
        <strain evidence="1 2">Ou3-Ou53</strain>
    </source>
</reference>
<protein>
    <submittedName>
        <fullName evidence="1">Uncharacterized protein</fullName>
    </submittedName>
</protein>
<name>A0A9P6KXB9_9MICR</name>
<organism evidence="1 2">
    <name type="scientific">Nosema granulosis</name>
    <dbReference type="NCBI Taxonomy" id="83296"/>
    <lineage>
        <taxon>Eukaryota</taxon>
        <taxon>Fungi</taxon>
        <taxon>Fungi incertae sedis</taxon>
        <taxon>Microsporidia</taxon>
        <taxon>Nosematidae</taxon>
        <taxon>Nosema</taxon>
    </lineage>
</organism>
<comment type="caution">
    <text evidence="1">The sequence shown here is derived from an EMBL/GenBank/DDBJ whole genome shotgun (WGS) entry which is preliminary data.</text>
</comment>
<accession>A0A9P6KXB9</accession>
<gene>
    <name evidence="1" type="ORF">NGRA_3624</name>
</gene>
<dbReference type="AlphaFoldDB" id="A0A9P6KXB9"/>
<keyword evidence="2" id="KW-1185">Reference proteome</keyword>
<evidence type="ECO:0000313" key="1">
    <source>
        <dbReference type="EMBL" id="KAF9742480.1"/>
    </source>
</evidence>
<proteinExistence type="predicted"/>
<evidence type="ECO:0000313" key="2">
    <source>
        <dbReference type="Proteomes" id="UP000740883"/>
    </source>
</evidence>